<accession>A0A835K808</accession>
<keyword evidence="2" id="KW-1185">Reference proteome</keyword>
<dbReference type="Proteomes" id="UP000657918">
    <property type="component" value="Unassembled WGS sequence"/>
</dbReference>
<gene>
    <name evidence="1" type="ORF">SADUNF_Sadunf06G0077100</name>
</gene>
<reference evidence="1 2" key="1">
    <citation type="submission" date="2020-10" db="EMBL/GenBank/DDBJ databases">
        <title>Plant Genome Project.</title>
        <authorList>
            <person name="Zhang R.-G."/>
        </authorList>
    </citation>
    <scope>NUCLEOTIDE SEQUENCE [LARGE SCALE GENOMIC DNA]</scope>
    <source>
        <strain evidence="1">FAFU-HL-1</strain>
        <tissue evidence="1">Leaf</tissue>
    </source>
</reference>
<evidence type="ECO:0000313" key="2">
    <source>
        <dbReference type="Proteomes" id="UP000657918"/>
    </source>
</evidence>
<organism evidence="1 2">
    <name type="scientific">Salix dunnii</name>
    <dbReference type="NCBI Taxonomy" id="1413687"/>
    <lineage>
        <taxon>Eukaryota</taxon>
        <taxon>Viridiplantae</taxon>
        <taxon>Streptophyta</taxon>
        <taxon>Embryophyta</taxon>
        <taxon>Tracheophyta</taxon>
        <taxon>Spermatophyta</taxon>
        <taxon>Magnoliopsida</taxon>
        <taxon>eudicotyledons</taxon>
        <taxon>Gunneridae</taxon>
        <taxon>Pentapetalae</taxon>
        <taxon>rosids</taxon>
        <taxon>fabids</taxon>
        <taxon>Malpighiales</taxon>
        <taxon>Salicaceae</taxon>
        <taxon>Saliceae</taxon>
        <taxon>Salix</taxon>
    </lineage>
</organism>
<comment type="caution">
    <text evidence="1">The sequence shown here is derived from an EMBL/GenBank/DDBJ whole genome shotgun (WGS) entry which is preliminary data.</text>
</comment>
<protein>
    <submittedName>
        <fullName evidence="1">Uncharacterized protein</fullName>
    </submittedName>
</protein>
<proteinExistence type="predicted"/>
<evidence type="ECO:0000313" key="1">
    <source>
        <dbReference type="EMBL" id="KAF9680024.1"/>
    </source>
</evidence>
<dbReference type="AlphaFoldDB" id="A0A835K808"/>
<name>A0A835K808_9ROSI</name>
<dbReference type="EMBL" id="JADGMS010000006">
    <property type="protein sequence ID" value="KAF9680024.1"/>
    <property type="molecule type" value="Genomic_DNA"/>
</dbReference>
<sequence length="120" mass="13264">MSIHAYHLLKDHYAAASSAAEVADVNSSRFIPKHSALDRVSTESGQLRGERTNPDCVLCQQQKDRVGSFRVLSDAYGSIPFWTVIFTATVQESLLLLLSLSKIFDATSCGFLDVFHNPFV</sequence>